<keyword evidence="2" id="KW-1185">Reference proteome</keyword>
<gene>
    <name evidence="1" type="ORF">ILYODFUR_016211</name>
</gene>
<comment type="caution">
    <text evidence="1">The sequence shown here is derived from an EMBL/GenBank/DDBJ whole genome shotgun (WGS) entry which is preliminary data.</text>
</comment>
<dbReference type="EMBL" id="JAHRIQ010001465">
    <property type="protein sequence ID" value="MEQ2221463.1"/>
    <property type="molecule type" value="Genomic_DNA"/>
</dbReference>
<reference evidence="1 2" key="1">
    <citation type="submission" date="2021-06" db="EMBL/GenBank/DDBJ databases">
        <authorList>
            <person name="Palmer J.M."/>
        </authorList>
    </citation>
    <scope>NUCLEOTIDE SEQUENCE [LARGE SCALE GENOMIC DNA]</scope>
    <source>
        <strain evidence="2">if_2019</strain>
        <tissue evidence="1">Muscle</tissue>
    </source>
</reference>
<dbReference type="Proteomes" id="UP001482620">
    <property type="component" value="Unassembled WGS sequence"/>
</dbReference>
<evidence type="ECO:0000313" key="1">
    <source>
        <dbReference type="EMBL" id="MEQ2221463.1"/>
    </source>
</evidence>
<sequence length="55" mass="6222">WKNQPGGISRRGLTQHRRLERWDKSAADLPAGSYSRTVRSPAWLKGGTTGRQEML</sequence>
<feature type="non-terminal residue" evidence="1">
    <location>
        <position position="1"/>
    </location>
</feature>
<proteinExistence type="predicted"/>
<protein>
    <submittedName>
        <fullName evidence="1">Uncharacterized protein</fullName>
    </submittedName>
</protein>
<name>A0ABV0SLK5_9TELE</name>
<accession>A0ABV0SLK5</accession>
<evidence type="ECO:0000313" key="2">
    <source>
        <dbReference type="Proteomes" id="UP001482620"/>
    </source>
</evidence>
<organism evidence="1 2">
    <name type="scientific">Ilyodon furcidens</name>
    <name type="common">goldbreast splitfin</name>
    <dbReference type="NCBI Taxonomy" id="33524"/>
    <lineage>
        <taxon>Eukaryota</taxon>
        <taxon>Metazoa</taxon>
        <taxon>Chordata</taxon>
        <taxon>Craniata</taxon>
        <taxon>Vertebrata</taxon>
        <taxon>Euteleostomi</taxon>
        <taxon>Actinopterygii</taxon>
        <taxon>Neopterygii</taxon>
        <taxon>Teleostei</taxon>
        <taxon>Neoteleostei</taxon>
        <taxon>Acanthomorphata</taxon>
        <taxon>Ovalentaria</taxon>
        <taxon>Atherinomorphae</taxon>
        <taxon>Cyprinodontiformes</taxon>
        <taxon>Goodeidae</taxon>
        <taxon>Ilyodon</taxon>
    </lineage>
</organism>